<dbReference type="Gene3D" id="3.50.50.60">
    <property type="entry name" value="FAD/NAD(P)-binding domain"/>
    <property type="match status" value="1"/>
</dbReference>
<dbReference type="PANTHER" id="PTHR42685">
    <property type="entry name" value="GERANYLGERANYL DIPHOSPHATE REDUCTASE"/>
    <property type="match status" value="1"/>
</dbReference>
<dbReference type="PANTHER" id="PTHR42685:SF19">
    <property type="entry name" value="POSSIBLE OXIDOREDUCTASE"/>
    <property type="match status" value="1"/>
</dbReference>
<dbReference type="Pfam" id="PF01494">
    <property type="entry name" value="FAD_binding_3"/>
    <property type="match status" value="1"/>
</dbReference>
<dbReference type="InterPro" id="IPR002938">
    <property type="entry name" value="FAD-bd"/>
</dbReference>
<evidence type="ECO:0000313" key="3">
    <source>
        <dbReference type="Proteomes" id="UP000292958"/>
    </source>
</evidence>
<comment type="caution">
    <text evidence="2">The sequence shown here is derived from an EMBL/GenBank/DDBJ whole genome shotgun (WGS) entry which is preliminary data.</text>
</comment>
<dbReference type="Proteomes" id="UP000292958">
    <property type="component" value="Unassembled WGS sequence"/>
</dbReference>
<reference evidence="2 3" key="1">
    <citation type="submission" date="2019-02" db="EMBL/GenBank/DDBJ databases">
        <title>Genomic Encyclopedia of Archaeal and Bacterial Type Strains, Phase II (KMG-II): from individual species to whole genera.</title>
        <authorList>
            <person name="Goeker M."/>
        </authorList>
    </citation>
    <scope>NUCLEOTIDE SEQUENCE [LARGE SCALE GENOMIC DNA]</scope>
    <source>
        <strain evidence="2 3">DSM 18101</strain>
    </source>
</reference>
<accession>A0A4Q7YRV8</accession>
<gene>
    <name evidence="2" type="ORF">BDD14_1706</name>
</gene>
<dbReference type="AlphaFoldDB" id="A0A4Q7YRV8"/>
<sequence length="371" mass="40403">MLKTDVFVCGGGPAGLAAAIAARRQGLDVMVADCFKPRIDKACGEGLMPDGLAALAALGVTPTEEETGTFHGIRFVEDGRSVEARFPEGVGRGIRRTVLHDLLHQNAMELGVKFRWSTQVLNVRDGVVRAGSEEIRTNWLVGADGIRSRVREWSGLGGGRRLSRRIGLRQHFKIRPWGEFMEIYWCNGGQAYMTPTGKDEVCVVVVASHRVRSVREALASFPELASRLKGAEPVSTERGALTEGHLYDRVTAGHTALIGDASGSVDAISGQGLALSFLQAEALGIALKSGDLRFYEAAHRRIRRVPLFMSRTMLLMDRFGPLRRWTQGAFEKNPRIFEQMLSVHVGATPLTTLGIGGILSVGIQTLMQQEG</sequence>
<dbReference type="InterPro" id="IPR036188">
    <property type="entry name" value="FAD/NAD-bd_sf"/>
</dbReference>
<evidence type="ECO:0000313" key="2">
    <source>
        <dbReference type="EMBL" id="RZU40260.1"/>
    </source>
</evidence>
<organism evidence="2 3">
    <name type="scientific">Edaphobacter modestus</name>
    <dbReference type="NCBI Taxonomy" id="388466"/>
    <lineage>
        <taxon>Bacteria</taxon>
        <taxon>Pseudomonadati</taxon>
        <taxon>Acidobacteriota</taxon>
        <taxon>Terriglobia</taxon>
        <taxon>Terriglobales</taxon>
        <taxon>Acidobacteriaceae</taxon>
        <taxon>Edaphobacter</taxon>
    </lineage>
</organism>
<protein>
    <submittedName>
        <fullName evidence="2">Flavin-dependent dehydrogenase</fullName>
    </submittedName>
</protein>
<keyword evidence="3" id="KW-1185">Reference proteome</keyword>
<dbReference type="InterPro" id="IPR050407">
    <property type="entry name" value="Geranylgeranyl_reductase"/>
</dbReference>
<dbReference type="PRINTS" id="PR00420">
    <property type="entry name" value="RNGMNOXGNASE"/>
</dbReference>
<dbReference type="RefSeq" id="WP_130418348.1">
    <property type="nucleotide sequence ID" value="NZ_SHKW01000001.1"/>
</dbReference>
<name>A0A4Q7YRV8_9BACT</name>
<dbReference type="SUPFAM" id="SSF51905">
    <property type="entry name" value="FAD/NAD(P)-binding domain"/>
    <property type="match status" value="1"/>
</dbReference>
<evidence type="ECO:0000259" key="1">
    <source>
        <dbReference type="Pfam" id="PF01494"/>
    </source>
</evidence>
<feature type="domain" description="FAD-binding" evidence="1">
    <location>
        <begin position="3"/>
        <end position="287"/>
    </location>
</feature>
<proteinExistence type="predicted"/>
<dbReference type="EMBL" id="SHKW01000001">
    <property type="protein sequence ID" value="RZU40260.1"/>
    <property type="molecule type" value="Genomic_DNA"/>
</dbReference>
<dbReference type="GO" id="GO:0071949">
    <property type="term" value="F:FAD binding"/>
    <property type="evidence" value="ECO:0007669"/>
    <property type="project" value="InterPro"/>
</dbReference>
<dbReference type="OrthoDB" id="113955at2"/>